<evidence type="ECO:0000259" key="5">
    <source>
        <dbReference type="PROSITE" id="PS01124"/>
    </source>
</evidence>
<feature type="transmembrane region" description="Helical" evidence="4">
    <location>
        <begin position="134"/>
        <end position="155"/>
    </location>
</feature>
<evidence type="ECO:0000313" key="6">
    <source>
        <dbReference type="EMBL" id="SEW47272.1"/>
    </source>
</evidence>
<evidence type="ECO:0000256" key="2">
    <source>
        <dbReference type="ARBA" id="ARBA00023125"/>
    </source>
</evidence>
<feature type="transmembrane region" description="Helical" evidence="4">
    <location>
        <begin position="161"/>
        <end position="181"/>
    </location>
</feature>
<dbReference type="PANTHER" id="PTHR43280">
    <property type="entry name" value="ARAC-FAMILY TRANSCRIPTIONAL REGULATOR"/>
    <property type="match status" value="1"/>
</dbReference>
<dbReference type="RefSeq" id="WP_089794850.1">
    <property type="nucleotide sequence ID" value="NZ_FOIU01000003.1"/>
</dbReference>
<proteinExistence type="predicted"/>
<evidence type="ECO:0000256" key="1">
    <source>
        <dbReference type="ARBA" id="ARBA00023015"/>
    </source>
</evidence>
<dbReference type="Pfam" id="PF12833">
    <property type="entry name" value="HTH_18"/>
    <property type="match status" value="1"/>
</dbReference>
<dbReference type="SUPFAM" id="SSF46689">
    <property type="entry name" value="Homeodomain-like"/>
    <property type="match status" value="1"/>
</dbReference>
<reference evidence="7" key="1">
    <citation type="submission" date="2016-10" db="EMBL/GenBank/DDBJ databases">
        <authorList>
            <person name="Varghese N."/>
            <person name="Submissions S."/>
        </authorList>
    </citation>
    <scope>NUCLEOTIDE SEQUENCE [LARGE SCALE GENOMIC DNA]</scope>
    <source>
        <strain evidence="7">DSM 17724</strain>
    </source>
</reference>
<dbReference type="Proteomes" id="UP000199469">
    <property type="component" value="Unassembled WGS sequence"/>
</dbReference>
<accession>A0A1I0RZS8</accession>
<dbReference type="EMBL" id="FOIU01000003">
    <property type="protein sequence ID" value="SEW47272.1"/>
    <property type="molecule type" value="Genomic_DNA"/>
</dbReference>
<feature type="transmembrane region" description="Helical" evidence="4">
    <location>
        <begin position="20"/>
        <end position="48"/>
    </location>
</feature>
<dbReference type="SMART" id="SM00342">
    <property type="entry name" value="HTH_ARAC"/>
    <property type="match status" value="1"/>
</dbReference>
<dbReference type="PROSITE" id="PS01124">
    <property type="entry name" value="HTH_ARAC_FAMILY_2"/>
    <property type="match status" value="1"/>
</dbReference>
<dbReference type="AlphaFoldDB" id="A0A1I0RZS8"/>
<name>A0A1I0RZS8_9FLAO</name>
<dbReference type="GO" id="GO:0043565">
    <property type="term" value="F:sequence-specific DNA binding"/>
    <property type="evidence" value="ECO:0007669"/>
    <property type="project" value="InterPro"/>
</dbReference>
<sequence length="331" mass="38549">MPIVKYGIIEKSFPWLVKAFILSVLLDIANIVLQLNLPVPMLYGMILLFSLSEYRIIKKVYILHFFPFLSFFIFWIFLKVLSVKDPTLEVWGLFEGVFTGVYIIYTIFYLYLAKLFICKKDSEERAIIFHVRNLMIFVSLISVGKLLKLFNFSIISFNLAALNGAVDVYTIVFVIAHIFVLRKKTNAVPAEQKVSKKSTAALSLSPELLEQYKATVEDFFSCSREYTKPNFSITFLAERTGIPKHHLSFLFNHYLKQNFNEYLAKFRIDYAVEMMSNDSYMNMTIESIAFECGYSSATTFNKWFKFFMHCLPNEFIKDLNHISKVESTTRL</sequence>
<keyword evidence="1" id="KW-0805">Transcription regulation</keyword>
<feature type="domain" description="HTH araC/xylS-type" evidence="5">
    <location>
        <begin position="210"/>
        <end position="318"/>
    </location>
</feature>
<feature type="transmembrane region" description="Helical" evidence="4">
    <location>
        <begin position="60"/>
        <end position="78"/>
    </location>
</feature>
<gene>
    <name evidence="6" type="ORF">SAMN05421841_3480</name>
</gene>
<feature type="transmembrane region" description="Helical" evidence="4">
    <location>
        <begin position="90"/>
        <end position="113"/>
    </location>
</feature>
<dbReference type="Gene3D" id="1.10.10.60">
    <property type="entry name" value="Homeodomain-like"/>
    <property type="match status" value="2"/>
</dbReference>
<dbReference type="GO" id="GO:0003700">
    <property type="term" value="F:DNA-binding transcription factor activity"/>
    <property type="evidence" value="ECO:0007669"/>
    <property type="project" value="InterPro"/>
</dbReference>
<organism evidence="6 7">
    <name type="scientific">Chryseobacterium wanjuense</name>
    <dbReference type="NCBI Taxonomy" id="356305"/>
    <lineage>
        <taxon>Bacteria</taxon>
        <taxon>Pseudomonadati</taxon>
        <taxon>Bacteroidota</taxon>
        <taxon>Flavobacteriia</taxon>
        <taxon>Flavobacteriales</taxon>
        <taxon>Weeksellaceae</taxon>
        <taxon>Chryseobacterium group</taxon>
        <taxon>Chryseobacterium</taxon>
    </lineage>
</organism>
<keyword evidence="4" id="KW-1133">Transmembrane helix</keyword>
<evidence type="ECO:0000256" key="4">
    <source>
        <dbReference type="SAM" id="Phobius"/>
    </source>
</evidence>
<dbReference type="InterPro" id="IPR018060">
    <property type="entry name" value="HTH_AraC"/>
</dbReference>
<protein>
    <submittedName>
        <fullName evidence="6">AraC-type DNA-binding protein</fullName>
    </submittedName>
</protein>
<evidence type="ECO:0000256" key="3">
    <source>
        <dbReference type="ARBA" id="ARBA00023163"/>
    </source>
</evidence>
<keyword evidence="7" id="KW-1185">Reference proteome</keyword>
<keyword evidence="4" id="KW-0812">Transmembrane</keyword>
<dbReference type="STRING" id="356305.SAMN05421841_3480"/>
<evidence type="ECO:0000313" key="7">
    <source>
        <dbReference type="Proteomes" id="UP000199469"/>
    </source>
</evidence>
<keyword evidence="4" id="KW-0472">Membrane</keyword>
<keyword evidence="3" id="KW-0804">Transcription</keyword>
<dbReference type="InterPro" id="IPR009057">
    <property type="entry name" value="Homeodomain-like_sf"/>
</dbReference>
<keyword evidence="2 6" id="KW-0238">DNA-binding</keyword>
<dbReference type="PANTHER" id="PTHR43280:SF29">
    <property type="entry name" value="ARAC-FAMILY TRANSCRIPTIONAL REGULATOR"/>
    <property type="match status" value="1"/>
</dbReference>
<dbReference type="OrthoDB" id="9779074at2"/>